<reference evidence="3" key="2">
    <citation type="submission" date="2020-09" db="EMBL/GenBank/DDBJ databases">
        <authorList>
            <person name="Sun Q."/>
            <person name="Zhou Y."/>
        </authorList>
    </citation>
    <scope>NUCLEOTIDE SEQUENCE</scope>
    <source>
        <strain evidence="3">CGMCC 1.14988</strain>
    </source>
</reference>
<evidence type="ECO:0000256" key="2">
    <source>
        <dbReference type="SAM" id="MobiDB-lite"/>
    </source>
</evidence>
<evidence type="ECO:0000313" key="4">
    <source>
        <dbReference type="Proteomes" id="UP000650511"/>
    </source>
</evidence>
<keyword evidence="4" id="KW-1185">Reference proteome</keyword>
<accession>A0A8J3A896</accession>
<dbReference type="PANTHER" id="PTHR33231">
    <property type="entry name" value="30S RIBOSOMAL PROTEIN"/>
    <property type="match status" value="1"/>
</dbReference>
<dbReference type="SUPFAM" id="SSF69754">
    <property type="entry name" value="Ribosome binding protein Y (YfiA homologue)"/>
    <property type="match status" value="1"/>
</dbReference>
<dbReference type="AlphaFoldDB" id="A0A8J3A896"/>
<dbReference type="Proteomes" id="UP000650511">
    <property type="component" value="Unassembled WGS sequence"/>
</dbReference>
<sequence>MRITVKGKNLDVPEHVRDHAITKLSRVRRLFDRFIDMEVVFREETNPRIEDRVRCEVVLHAKGKYLRAAAAAPDPLTAVDRVEAKLTRQVRKLKTRRVTRPRQQTPAVELAGVAPIREQSREDERLT</sequence>
<keyword evidence="1" id="KW-0810">Translation regulation</keyword>
<dbReference type="RefSeq" id="WP_165404147.1">
    <property type="nucleotide sequence ID" value="NZ_BMHA01000002.1"/>
</dbReference>
<protein>
    <recommendedName>
        <fullName evidence="5">Ribosome-associated translation inhibitor RaiA</fullName>
    </recommendedName>
</protein>
<dbReference type="InterPro" id="IPR003489">
    <property type="entry name" value="RHF/RaiA"/>
</dbReference>
<name>A0A8J3A896_9ACTN</name>
<proteinExistence type="predicted"/>
<dbReference type="Pfam" id="PF02482">
    <property type="entry name" value="Ribosomal_S30AE"/>
    <property type="match status" value="1"/>
</dbReference>
<dbReference type="Gene3D" id="3.30.160.100">
    <property type="entry name" value="Ribosome hibernation promotion factor-like"/>
    <property type="match status" value="1"/>
</dbReference>
<gene>
    <name evidence="3" type="ORF">GCM10011354_06490</name>
</gene>
<dbReference type="PANTHER" id="PTHR33231:SF1">
    <property type="entry name" value="30S RIBOSOMAL PROTEIN"/>
    <property type="match status" value="1"/>
</dbReference>
<dbReference type="InterPro" id="IPR036567">
    <property type="entry name" value="RHF-like"/>
</dbReference>
<reference evidence="3" key="1">
    <citation type="journal article" date="2014" name="Int. J. Syst. Evol. Microbiol.">
        <title>Complete genome sequence of Corynebacterium casei LMG S-19264T (=DSM 44701T), isolated from a smear-ripened cheese.</title>
        <authorList>
            <consortium name="US DOE Joint Genome Institute (JGI-PGF)"/>
            <person name="Walter F."/>
            <person name="Albersmeier A."/>
            <person name="Kalinowski J."/>
            <person name="Ruckert C."/>
        </authorList>
    </citation>
    <scope>NUCLEOTIDE SEQUENCE</scope>
    <source>
        <strain evidence="3">CGMCC 1.14988</strain>
    </source>
</reference>
<dbReference type="GO" id="GO:0022627">
    <property type="term" value="C:cytosolic small ribosomal subunit"/>
    <property type="evidence" value="ECO:0007669"/>
    <property type="project" value="TreeGrafter"/>
</dbReference>
<feature type="compositionally biased region" description="Basic and acidic residues" evidence="2">
    <location>
        <begin position="118"/>
        <end position="127"/>
    </location>
</feature>
<dbReference type="GO" id="GO:0045900">
    <property type="term" value="P:negative regulation of translational elongation"/>
    <property type="evidence" value="ECO:0007669"/>
    <property type="project" value="TreeGrafter"/>
</dbReference>
<evidence type="ECO:0008006" key="5">
    <source>
        <dbReference type="Google" id="ProtNLM"/>
    </source>
</evidence>
<dbReference type="EMBL" id="BMHA01000002">
    <property type="protein sequence ID" value="GGI03926.1"/>
    <property type="molecule type" value="Genomic_DNA"/>
</dbReference>
<dbReference type="GO" id="GO:0043024">
    <property type="term" value="F:ribosomal small subunit binding"/>
    <property type="evidence" value="ECO:0007669"/>
    <property type="project" value="TreeGrafter"/>
</dbReference>
<evidence type="ECO:0000313" key="3">
    <source>
        <dbReference type="EMBL" id="GGI03926.1"/>
    </source>
</evidence>
<organism evidence="3 4">
    <name type="scientific">Egicoccus halophilus</name>
    <dbReference type="NCBI Taxonomy" id="1670830"/>
    <lineage>
        <taxon>Bacteria</taxon>
        <taxon>Bacillati</taxon>
        <taxon>Actinomycetota</taxon>
        <taxon>Nitriliruptoria</taxon>
        <taxon>Egicoccales</taxon>
        <taxon>Egicoccaceae</taxon>
        <taxon>Egicoccus</taxon>
    </lineage>
</organism>
<dbReference type="NCBIfam" id="TIGR00741">
    <property type="entry name" value="yfiA"/>
    <property type="match status" value="1"/>
</dbReference>
<comment type="caution">
    <text evidence="3">The sequence shown here is derived from an EMBL/GenBank/DDBJ whole genome shotgun (WGS) entry which is preliminary data.</text>
</comment>
<dbReference type="InterPro" id="IPR050574">
    <property type="entry name" value="HPF/YfiA_ribosome-assoc"/>
</dbReference>
<feature type="region of interest" description="Disordered" evidence="2">
    <location>
        <begin position="94"/>
        <end position="127"/>
    </location>
</feature>
<evidence type="ECO:0000256" key="1">
    <source>
        <dbReference type="ARBA" id="ARBA00022845"/>
    </source>
</evidence>